<evidence type="ECO:0000256" key="1">
    <source>
        <dbReference type="ARBA" id="ARBA00004948"/>
    </source>
</evidence>
<comment type="pathway">
    <text evidence="1">Cofactor biosynthesis; thiamine diphosphate biosynthesis.</text>
</comment>
<protein>
    <recommendedName>
        <fullName evidence="2">hydroxymethylpyrimidine kinase</fullName>
        <ecNumber evidence="2">2.7.1.49</ecNumber>
    </recommendedName>
</protein>
<dbReference type="EMBL" id="CP064782">
    <property type="protein sequence ID" value="QWT50123.1"/>
    <property type="molecule type" value="Genomic_DNA"/>
</dbReference>
<accession>A0A975SPL9</accession>
<keyword evidence="5" id="KW-1185">Reference proteome</keyword>
<evidence type="ECO:0000313" key="5">
    <source>
        <dbReference type="Proteomes" id="UP000683428"/>
    </source>
</evidence>
<dbReference type="PANTHER" id="PTHR20858">
    <property type="entry name" value="PHOSPHOMETHYLPYRIMIDINE KINASE"/>
    <property type="match status" value="1"/>
</dbReference>
<evidence type="ECO:0000259" key="3">
    <source>
        <dbReference type="Pfam" id="PF08543"/>
    </source>
</evidence>
<dbReference type="InterPro" id="IPR013749">
    <property type="entry name" value="PM/HMP-P_kinase-1"/>
</dbReference>
<sequence length="280" mass="29824">MTTPTPQLLPPIVLTFAAADPSGGAGIQADLLTQASLGCHPLSVITALTVQDTVGVEAIQAMDPDWVEDQARCLLEDMPVAAFKIGLVGSVENTSVIASIVSDYPDIPLVLDPVLASGRGDELATEDMIAALREMLIPQATLVTPNSLEARRLADEDDEEEPELDECARRLLSYGAEFVLLTGTHENTAKVINTLYGETGMVRADRWERLPGSYHGSGCTLASAIAANLANGQSIGDAVRDAQDYTWQALAAGFRPGMGQYIPDRFFWARAAEDNGSGHV</sequence>
<dbReference type="GO" id="GO:0008972">
    <property type="term" value="F:phosphomethylpyrimidine kinase activity"/>
    <property type="evidence" value="ECO:0007669"/>
    <property type="project" value="InterPro"/>
</dbReference>
<dbReference type="AlphaFoldDB" id="A0A975SPL9"/>
<dbReference type="CDD" id="cd01169">
    <property type="entry name" value="HMPP_kinase"/>
    <property type="match status" value="1"/>
</dbReference>
<dbReference type="KEGG" id="aiq:Azoinq_05885"/>
<keyword evidence="4" id="KW-0418">Kinase</keyword>
<dbReference type="InterPro" id="IPR004399">
    <property type="entry name" value="HMP/HMP-P_kinase_dom"/>
</dbReference>
<dbReference type="RefSeq" id="WP_216131096.1">
    <property type="nucleotide sequence ID" value="NZ_CP064782.1"/>
</dbReference>
<dbReference type="GO" id="GO:0009228">
    <property type="term" value="P:thiamine biosynthetic process"/>
    <property type="evidence" value="ECO:0007669"/>
    <property type="project" value="InterPro"/>
</dbReference>
<dbReference type="NCBIfam" id="TIGR00097">
    <property type="entry name" value="HMP-P_kinase"/>
    <property type="match status" value="1"/>
</dbReference>
<dbReference type="Proteomes" id="UP000683428">
    <property type="component" value="Chromosome"/>
</dbReference>
<keyword evidence="4" id="KW-0808">Transferase</keyword>
<dbReference type="EC" id="2.7.1.49" evidence="2"/>
<name>A0A975SPL9_9RHOO</name>
<dbReference type="GO" id="GO:0005829">
    <property type="term" value="C:cytosol"/>
    <property type="evidence" value="ECO:0007669"/>
    <property type="project" value="TreeGrafter"/>
</dbReference>
<reference evidence="4" key="1">
    <citation type="submission" date="2020-11" db="EMBL/GenBank/DDBJ databases">
        <title>Azospira inquinata sp. nov.</title>
        <authorList>
            <person name="Moe W.M."/>
            <person name="Mikes M.C."/>
        </authorList>
    </citation>
    <scope>NUCLEOTIDE SEQUENCE</scope>
    <source>
        <strain evidence="4">Azo-3</strain>
    </source>
</reference>
<dbReference type="GO" id="GO:0008902">
    <property type="term" value="F:hydroxymethylpyrimidine kinase activity"/>
    <property type="evidence" value="ECO:0007669"/>
    <property type="project" value="UniProtKB-EC"/>
</dbReference>
<dbReference type="Pfam" id="PF08543">
    <property type="entry name" value="Phos_pyr_kin"/>
    <property type="match status" value="1"/>
</dbReference>
<proteinExistence type="predicted"/>
<dbReference type="PANTHER" id="PTHR20858:SF17">
    <property type="entry name" value="HYDROXYMETHYLPYRIMIDINE_PHOSPHOMETHYLPYRIMIDINE KINASE THI20-RELATED"/>
    <property type="match status" value="1"/>
</dbReference>
<feature type="domain" description="Pyridoxamine kinase/Phosphomethylpyrimidine kinase" evidence="3">
    <location>
        <begin position="20"/>
        <end position="260"/>
    </location>
</feature>
<evidence type="ECO:0000256" key="2">
    <source>
        <dbReference type="ARBA" id="ARBA00012135"/>
    </source>
</evidence>
<evidence type="ECO:0000313" key="4">
    <source>
        <dbReference type="EMBL" id="QWT50123.1"/>
    </source>
</evidence>
<organism evidence="4 5">
    <name type="scientific">Azospira inquinata</name>
    <dbReference type="NCBI Taxonomy" id="2785627"/>
    <lineage>
        <taxon>Bacteria</taxon>
        <taxon>Pseudomonadati</taxon>
        <taxon>Pseudomonadota</taxon>
        <taxon>Betaproteobacteria</taxon>
        <taxon>Rhodocyclales</taxon>
        <taxon>Rhodocyclaceae</taxon>
        <taxon>Azospira</taxon>
    </lineage>
</organism>
<gene>
    <name evidence="4" type="primary">thiD</name>
    <name evidence="4" type="ORF">Azoinq_05885</name>
</gene>